<evidence type="ECO:0000256" key="1">
    <source>
        <dbReference type="SAM" id="MobiDB-lite"/>
    </source>
</evidence>
<sequence>MSLRGEVILHGRRAAQFNGEGFSIYPLTAPLVWHEVFEAVQAASRFLADHPYTVLDFPALVFCTARSFNPGRGPTRWPPEAIAALRQPSLPAPTEDDAVDLPAHSDVDSPVQSEDEDAKDHARRRLESSAPAIPPPSRPFRRRPPQKHDKASRRLEAADQACQAARVKAFALAENTWERDLAEAYVRRAREALKVAVRNEALADRALRDAVEEPEGTRSSHRHSV</sequence>
<evidence type="ECO:0000313" key="2">
    <source>
        <dbReference type="EMBL" id="KAJ8454214.1"/>
    </source>
</evidence>
<dbReference type="EMBL" id="JAPEVG010001023">
    <property type="protein sequence ID" value="KAJ8454214.1"/>
    <property type="molecule type" value="Genomic_DNA"/>
</dbReference>
<dbReference type="Proteomes" id="UP001215151">
    <property type="component" value="Unassembled WGS sequence"/>
</dbReference>
<name>A0AAD7TEV2_9APHY</name>
<keyword evidence="3" id="KW-1185">Reference proteome</keyword>
<feature type="compositionally biased region" description="Basic and acidic residues" evidence="1">
    <location>
        <begin position="146"/>
        <end position="157"/>
    </location>
</feature>
<reference evidence="2" key="1">
    <citation type="submission" date="2022-11" db="EMBL/GenBank/DDBJ databases">
        <title>Genome Sequence of Cubamyces cubensis.</title>
        <authorList>
            <person name="Buettner E."/>
        </authorList>
    </citation>
    <scope>NUCLEOTIDE SEQUENCE</scope>
    <source>
        <strain evidence="2">MPL-01</strain>
    </source>
</reference>
<accession>A0AAD7TEV2</accession>
<protein>
    <submittedName>
        <fullName evidence="2">Uncharacterized protein</fullName>
    </submittedName>
</protein>
<dbReference type="AlphaFoldDB" id="A0AAD7TEV2"/>
<evidence type="ECO:0000313" key="3">
    <source>
        <dbReference type="Proteomes" id="UP001215151"/>
    </source>
</evidence>
<feature type="region of interest" description="Disordered" evidence="1">
    <location>
        <begin position="90"/>
        <end position="158"/>
    </location>
</feature>
<proteinExistence type="predicted"/>
<gene>
    <name evidence="2" type="ORF">ONZ51_g13160</name>
</gene>
<organism evidence="2 3">
    <name type="scientific">Trametes cubensis</name>
    <dbReference type="NCBI Taxonomy" id="1111947"/>
    <lineage>
        <taxon>Eukaryota</taxon>
        <taxon>Fungi</taxon>
        <taxon>Dikarya</taxon>
        <taxon>Basidiomycota</taxon>
        <taxon>Agaricomycotina</taxon>
        <taxon>Agaricomycetes</taxon>
        <taxon>Polyporales</taxon>
        <taxon>Polyporaceae</taxon>
        <taxon>Trametes</taxon>
    </lineage>
</organism>
<comment type="caution">
    <text evidence="2">The sequence shown here is derived from an EMBL/GenBank/DDBJ whole genome shotgun (WGS) entry which is preliminary data.</text>
</comment>